<name>A0A0F4SYE1_PSEFL</name>
<keyword evidence="1" id="KW-0175">Coiled coil</keyword>
<organism evidence="2 3">
    <name type="scientific">Pseudomonas fluorescens</name>
    <dbReference type="NCBI Taxonomy" id="294"/>
    <lineage>
        <taxon>Bacteria</taxon>
        <taxon>Pseudomonadati</taxon>
        <taxon>Pseudomonadota</taxon>
        <taxon>Gammaproteobacteria</taxon>
        <taxon>Pseudomonadales</taxon>
        <taxon>Pseudomonadaceae</taxon>
        <taxon>Pseudomonas</taxon>
    </lineage>
</organism>
<dbReference type="RefSeq" id="WP_046049163.1">
    <property type="nucleotide sequence ID" value="NZ_LACD01000033.1"/>
</dbReference>
<reference evidence="2 3" key="1">
    <citation type="submission" date="2015-03" db="EMBL/GenBank/DDBJ databases">
        <title>Comparative genomics of Pseudomonas insights into diversity of traits involved in vanlence and defense.</title>
        <authorList>
            <person name="Qin Y."/>
        </authorList>
    </citation>
    <scope>NUCLEOTIDE SEQUENCE [LARGE SCALE GENOMIC DNA]</scope>
    <source>
        <strain evidence="2 3">C3</strain>
    </source>
</reference>
<protein>
    <submittedName>
        <fullName evidence="2">Uncharacterized protein</fullName>
    </submittedName>
</protein>
<sequence length="190" mass="20824">MSYDTDKERPTIFDGQRIRQLREDAALHNVDYSRGQIAALDGGTFRVTLDKPLVDISFFVPAVPTRVEAKHSAAAEGELLTWLVAIQRGERRTVRAGSNGMSAVDIARTPLTQDEIDRYTNRRSGADQIERLRIQLSDAIKAKARAKAAKQAATDLNERYGLHAGSTVAASALDNGLGVALAVPQRTRRK</sequence>
<dbReference type="PATRIC" id="fig|294.131.peg.4269"/>
<dbReference type="EMBL" id="LACD01000033">
    <property type="protein sequence ID" value="KJZ37198.1"/>
    <property type="molecule type" value="Genomic_DNA"/>
</dbReference>
<evidence type="ECO:0000313" key="2">
    <source>
        <dbReference type="EMBL" id="KJZ37198.1"/>
    </source>
</evidence>
<evidence type="ECO:0000313" key="3">
    <source>
        <dbReference type="Proteomes" id="UP000033500"/>
    </source>
</evidence>
<comment type="caution">
    <text evidence="2">The sequence shown here is derived from an EMBL/GenBank/DDBJ whole genome shotgun (WGS) entry which is preliminary data.</text>
</comment>
<evidence type="ECO:0000256" key="1">
    <source>
        <dbReference type="SAM" id="Coils"/>
    </source>
</evidence>
<proteinExistence type="predicted"/>
<accession>A0A0F4SYE1</accession>
<dbReference type="Proteomes" id="UP000033500">
    <property type="component" value="Unassembled WGS sequence"/>
</dbReference>
<dbReference type="AlphaFoldDB" id="A0A0F4SYE1"/>
<gene>
    <name evidence="2" type="ORF">VC34_26245</name>
</gene>
<feature type="coiled-coil region" evidence="1">
    <location>
        <begin position="129"/>
        <end position="159"/>
    </location>
</feature>